<name>A0ABU7RWA2_9ACTN</name>
<sequence>MPTDHRTRIAERGEAELIFQFGTLAPESAHEALGITTGRIGGGVVLSVRDDPMGGFWNRALGLGLTEPVTARLIGEIVDFHRANGSPSATIQIAPEVLPSDWDEITARYGLTVGGTWVKLAGSIDDLRPDDTRPGTPDLPADRPGPGPRTDLRVGPVTPEHVDEWSALVWQIFAGRSDEHLTSIMASGARRGAFQGFAAWDGDTMVGVANLYVCGDIGHLNSGATLESHRRHGVQSALIAARARAAAEAGCRWLVAETGRPERPGSNPSLNNMVRAGLTPLYERNNWIWRPEAGTNA</sequence>
<dbReference type="RefSeq" id="WP_331215795.1">
    <property type="nucleotide sequence ID" value="NZ_JAZGQK010000016.1"/>
</dbReference>
<keyword evidence="4" id="KW-1185">Reference proteome</keyword>
<dbReference type="Proteomes" id="UP001332243">
    <property type="component" value="Unassembled WGS sequence"/>
</dbReference>
<dbReference type="InterPro" id="IPR016181">
    <property type="entry name" value="Acyl_CoA_acyltransferase"/>
</dbReference>
<keyword evidence="3" id="KW-0808">Transferase</keyword>
<evidence type="ECO:0000256" key="1">
    <source>
        <dbReference type="SAM" id="MobiDB-lite"/>
    </source>
</evidence>
<dbReference type="Gene3D" id="3.40.630.30">
    <property type="match status" value="1"/>
</dbReference>
<dbReference type="SUPFAM" id="SSF55729">
    <property type="entry name" value="Acyl-CoA N-acyltransferases (Nat)"/>
    <property type="match status" value="1"/>
</dbReference>
<evidence type="ECO:0000313" key="3">
    <source>
        <dbReference type="EMBL" id="MEE6260690.1"/>
    </source>
</evidence>
<keyword evidence="3" id="KW-0012">Acyltransferase</keyword>
<accession>A0ABU7RWA2</accession>
<dbReference type="Pfam" id="PF13480">
    <property type="entry name" value="Acetyltransf_6"/>
    <property type="match status" value="1"/>
</dbReference>
<feature type="domain" description="N-acetyltransferase" evidence="2">
    <location>
        <begin position="152"/>
        <end position="297"/>
    </location>
</feature>
<protein>
    <submittedName>
        <fullName evidence="3">GNAT family N-acetyltransferase</fullName>
        <ecNumber evidence="3">2.3.1.-</ecNumber>
    </submittedName>
</protein>
<dbReference type="InterPro" id="IPR000182">
    <property type="entry name" value="GNAT_dom"/>
</dbReference>
<evidence type="ECO:0000259" key="2">
    <source>
        <dbReference type="PROSITE" id="PS51186"/>
    </source>
</evidence>
<dbReference type="InterPro" id="IPR038740">
    <property type="entry name" value="BioF2-like_GNAT_dom"/>
</dbReference>
<dbReference type="GO" id="GO:0016746">
    <property type="term" value="F:acyltransferase activity"/>
    <property type="evidence" value="ECO:0007669"/>
    <property type="project" value="UniProtKB-KW"/>
</dbReference>
<proteinExistence type="predicted"/>
<comment type="caution">
    <text evidence="3">The sequence shown here is derived from an EMBL/GenBank/DDBJ whole genome shotgun (WGS) entry which is preliminary data.</text>
</comment>
<organism evidence="3 4">
    <name type="scientific">Plantactinospora sonchi</name>
    <dbReference type="NCBI Taxonomy" id="1544735"/>
    <lineage>
        <taxon>Bacteria</taxon>
        <taxon>Bacillati</taxon>
        <taxon>Actinomycetota</taxon>
        <taxon>Actinomycetes</taxon>
        <taxon>Micromonosporales</taxon>
        <taxon>Micromonosporaceae</taxon>
        <taxon>Plantactinospora</taxon>
    </lineage>
</organism>
<feature type="region of interest" description="Disordered" evidence="1">
    <location>
        <begin position="124"/>
        <end position="153"/>
    </location>
</feature>
<dbReference type="PROSITE" id="PS51186">
    <property type="entry name" value="GNAT"/>
    <property type="match status" value="1"/>
</dbReference>
<reference evidence="3 4" key="1">
    <citation type="submission" date="2024-01" db="EMBL/GenBank/DDBJ databases">
        <title>Genome insights into Plantactinospora sonchi sp. nov.</title>
        <authorList>
            <person name="Wang L."/>
        </authorList>
    </citation>
    <scope>NUCLEOTIDE SEQUENCE [LARGE SCALE GENOMIC DNA]</scope>
    <source>
        <strain evidence="3 4">NEAU-QY2</strain>
    </source>
</reference>
<dbReference type="EMBL" id="JAZGQK010000016">
    <property type="protein sequence ID" value="MEE6260690.1"/>
    <property type="molecule type" value="Genomic_DNA"/>
</dbReference>
<gene>
    <name evidence="3" type="ORF">V1633_19580</name>
</gene>
<dbReference type="EC" id="2.3.1.-" evidence="3"/>
<evidence type="ECO:0000313" key="4">
    <source>
        <dbReference type="Proteomes" id="UP001332243"/>
    </source>
</evidence>